<accession>A0A7W6J760</accession>
<gene>
    <name evidence="1" type="ORF">GGR23_003269</name>
</gene>
<dbReference type="Proteomes" id="UP000528286">
    <property type="component" value="Unassembled WGS sequence"/>
</dbReference>
<proteinExistence type="predicted"/>
<evidence type="ECO:0000313" key="2">
    <source>
        <dbReference type="Proteomes" id="UP000528286"/>
    </source>
</evidence>
<dbReference type="RefSeq" id="WP_183367343.1">
    <property type="nucleotide sequence ID" value="NZ_JACIEZ010000007.1"/>
</dbReference>
<keyword evidence="2" id="KW-1185">Reference proteome</keyword>
<comment type="caution">
    <text evidence="1">The sequence shown here is derived from an EMBL/GenBank/DDBJ whole genome shotgun (WGS) entry which is preliminary data.</text>
</comment>
<dbReference type="AlphaFoldDB" id="A0A7W6J760"/>
<reference evidence="1 2" key="1">
    <citation type="submission" date="2020-08" db="EMBL/GenBank/DDBJ databases">
        <title>Genomic Encyclopedia of Type Strains, Phase IV (KMG-IV): sequencing the most valuable type-strain genomes for metagenomic binning, comparative biology and taxonomic classification.</title>
        <authorList>
            <person name="Goeker M."/>
        </authorList>
    </citation>
    <scope>NUCLEOTIDE SEQUENCE [LARGE SCALE GENOMIC DNA]</scope>
    <source>
        <strain evidence="1 2">DSM 29853</strain>
    </source>
</reference>
<protein>
    <submittedName>
        <fullName evidence="1">Uncharacterized protein</fullName>
    </submittedName>
</protein>
<sequence length="95" mass="10020">MTGVSARKDKVGGITGTMIGTSPPGVVTSGFPLPAVGAYYQEIIKGIIIIPAIVADVRRHRKKSRASFIIPPRRVMALLTASPIVISPAQTERPA</sequence>
<organism evidence="1 2">
    <name type="scientific">Gellertiella hungarica</name>
    <dbReference type="NCBI Taxonomy" id="1572859"/>
    <lineage>
        <taxon>Bacteria</taxon>
        <taxon>Pseudomonadati</taxon>
        <taxon>Pseudomonadota</taxon>
        <taxon>Alphaproteobacteria</taxon>
        <taxon>Hyphomicrobiales</taxon>
        <taxon>Rhizobiaceae</taxon>
        <taxon>Gellertiella</taxon>
    </lineage>
</organism>
<name>A0A7W6J760_9HYPH</name>
<dbReference type="EMBL" id="JACIEZ010000007">
    <property type="protein sequence ID" value="MBB4066056.1"/>
    <property type="molecule type" value="Genomic_DNA"/>
</dbReference>
<evidence type="ECO:0000313" key="1">
    <source>
        <dbReference type="EMBL" id="MBB4066056.1"/>
    </source>
</evidence>